<reference evidence="3" key="1">
    <citation type="submission" date="2021-01" db="EMBL/GenBank/DDBJ databases">
        <title>Whole genome shotgun sequence of Actinocatenispora rupis NBRC 107355.</title>
        <authorList>
            <person name="Komaki H."/>
            <person name="Tamura T."/>
        </authorList>
    </citation>
    <scope>NUCLEOTIDE SEQUENCE</scope>
    <source>
        <strain evidence="3">NBRC 107355</strain>
    </source>
</reference>
<organism evidence="3 4">
    <name type="scientific">Actinocatenispora rupis</name>
    <dbReference type="NCBI Taxonomy" id="519421"/>
    <lineage>
        <taxon>Bacteria</taxon>
        <taxon>Bacillati</taxon>
        <taxon>Actinomycetota</taxon>
        <taxon>Actinomycetes</taxon>
        <taxon>Micromonosporales</taxon>
        <taxon>Micromonosporaceae</taxon>
        <taxon>Actinocatenispora</taxon>
    </lineage>
</organism>
<dbReference type="InterPro" id="IPR002575">
    <property type="entry name" value="Aminoglycoside_PTrfase"/>
</dbReference>
<evidence type="ECO:0000313" key="4">
    <source>
        <dbReference type="Proteomes" id="UP000612808"/>
    </source>
</evidence>
<dbReference type="RefSeq" id="WP_203656873.1">
    <property type="nucleotide sequence ID" value="NZ_BAAAZM010000019.1"/>
</dbReference>
<dbReference type="EMBL" id="BOMB01000010">
    <property type="protein sequence ID" value="GID11096.1"/>
    <property type="molecule type" value="Genomic_DNA"/>
</dbReference>
<dbReference type="SUPFAM" id="SSF56112">
    <property type="entry name" value="Protein kinase-like (PK-like)"/>
    <property type="match status" value="1"/>
</dbReference>
<evidence type="ECO:0000259" key="2">
    <source>
        <dbReference type="Pfam" id="PF01636"/>
    </source>
</evidence>
<feature type="domain" description="Aminoglycoside phosphotransferase" evidence="2">
    <location>
        <begin position="29"/>
        <end position="254"/>
    </location>
</feature>
<feature type="region of interest" description="Disordered" evidence="1">
    <location>
        <begin position="283"/>
        <end position="302"/>
    </location>
</feature>
<sequence>MTPEAAPAVAAAFGLGRPTGPLVPVVYTSQPTWRLDTTAGRVFVKRVDHTGWRDELAAAMDLERRARAAGIALPRPVPPVTPTFGYVTDVAGWGTARAYEWVDGRAATADDDLAGWLGSTLARLHAVARCTTVPAPYWYGLHDEREWRGWLTAGHDRGLPWAPALRRHLPHLLHASVRIRAAFRDAADHVLTHRDVEPWNVLVTPSGPLLVDWDTAGPDSAGLELAHAAYDLARHQRTTPDATTFHAVLAAYREAGGGPVPTGRDALARRLGLHLGRIAERLRSSLGQQPPGSTDPAAAATRATEQLARLPSFTATLTAWASRIH</sequence>
<protein>
    <recommendedName>
        <fullName evidence="2">Aminoglycoside phosphotransferase domain-containing protein</fullName>
    </recommendedName>
</protein>
<dbReference type="InterPro" id="IPR011009">
    <property type="entry name" value="Kinase-like_dom_sf"/>
</dbReference>
<dbReference type="Gene3D" id="3.90.1200.10">
    <property type="match status" value="1"/>
</dbReference>
<name>A0A8J3IW76_9ACTN</name>
<evidence type="ECO:0000256" key="1">
    <source>
        <dbReference type="SAM" id="MobiDB-lite"/>
    </source>
</evidence>
<dbReference type="Proteomes" id="UP000612808">
    <property type="component" value="Unassembled WGS sequence"/>
</dbReference>
<keyword evidence="4" id="KW-1185">Reference proteome</keyword>
<comment type="caution">
    <text evidence="3">The sequence shown here is derived from an EMBL/GenBank/DDBJ whole genome shotgun (WGS) entry which is preliminary data.</text>
</comment>
<evidence type="ECO:0000313" key="3">
    <source>
        <dbReference type="EMBL" id="GID11096.1"/>
    </source>
</evidence>
<proteinExistence type="predicted"/>
<gene>
    <name evidence="3" type="ORF">Aru02nite_19850</name>
</gene>
<accession>A0A8J3IW76</accession>
<dbReference type="Pfam" id="PF01636">
    <property type="entry name" value="APH"/>
    <property type="match status" value="1"/>
</dbReference>
<dbReference type="AlphaFoldDB" id="A0A8J3IW76"/>